<evidence type="ECO:0000259" key="5">
    <source>
        <dbReference type="PROSITE" id="PS51820"/>
    </source>
</evidence>
<evidence type="ECO:0000313" key="9">
    <source>
        <dbReference type="Proteomes" id="UP000001497"/>
    </source>
</evidence>
<organism evidence="7 8">
    <name type="scientific">Fibrobacter succinogenes (strain ATCC 19169 / S85)</name>
    <dbReference type="NCBI Taxonomy" id="59374"/>
    <lineage>
        <taxon>Bacteria</taxon>
        <taxon>Pseudomonadati</taxon>
        <taxon>Fibrobacterota</taxon>
        <taxon>Fibrobacteria</taxon>
        <taxon>Fibrobacterales</taxon>
        <taxon>Fibrobacteraceae</taxon>
        <taxon>Fibrobacter</taxon>
    </lineage>
</organism>
<protein>
    <submittedName>
        <fullName evidence="7">Conserved domain protein</fullName>
    </submittedName>
    <submittedName>
        <fullName evidence="6">Fibro-slime family protein</fullName>
    </submittedName>
</protein>
<reference evidence="6 9" key="1">
    <citation type="submission" date="2009-10" db="EMBL/GenBank/DDBJ databases">
        <title>Complete sequence of Fibrobacter succinogenes subsp. succinogenes S85.</title>
        <authorList>
            <consortium name="US DOE Joint Genome Institute"/>
            <person name="Lucas S."/>
            <person name="Copeland A."/>
            <person name="Lapidus A."/>
            <person name="Glavina del Rio T."/>
            <person name="Tice H."/>
            <person name="Bruce D."/>
            <person name="Goodwin L."/>
            <person name="Pitluck S."/>
            <person name="Chertkov O."/>
            <person name="Detter J.C."/>
            <person name="Han C."/>
            <person name="Tapia R."/>
            <person name="Larimer F."/>
            <person name="Land M."/>
            <person name="Hauser L."/>
            <person name="Kyrpides N."/>
            <person name="Mikhailova N."/>
            <person name="Weimer P.J."/>
            <person name="Stevenson D.M."/>
            <person name="Boyum J."/>
            <person name="Brumm P.I."/>
            <person name="Mead D."/>
        </authorList>
    </citation>
    <scope>NUCLEOTIDE SEQUENCE [LARGE SCALE GENOMIC DNA]</scope>
    <source>
        <strain evidence="9">ATCC 19169 / S85</strain>
        <strain evidence="6">S85</strain>
    </source>
</reference>
<dbReference type="PATRIC" id="fig|59374.8.peg.1876"/>
<dbReference type="Pfam" id="PF07691">
    <property type="entry name" value="PA14"/>
    <property type="match status" value="1"/>
</dbReference>
<dbReference type="KEGG" id="fsu:Fisuc_1474"/>
<accession>C9RR85</accession>
<evidence type="ECO:0000313" key="6">
    <source>
        <dbReference type="EMBL" id="ACX75071.1"/>
    </source>
</evidence>
<dbReference type="PANTHER" id="PTHR31137">
    <property type="entry name" value="PROTEIN PSIB-RELATED-RELATED"/>
    <property type="match status" value="1"/>
</dbReference>
<dbReference type="eggNOG" id="COG0823">
    <property type="taxonomic scope" value="Bacteria"/>
</dbReference>
<keyword evidence="2 4" id="KW-0732">Signal</keyword>
<comment type="similarity">
    <text evidence="1">Belongs to the prespore-cell-inducing factor family.</text>
</comment>
<proteinExistence type="inferred from homology"/>
<evidence type="ECO:0000256" key="2">
    <source>
        <dbReference type="ARBA" id="ARBA00022729"/>
    </source>
</evidence>
<dbReference type="InterPro" id="IPR051154">
    <property type="entry name" value="Prespore-cell_inducing_factor"/>
</dbReference>
<dbReference type="PROSITE" id="PS51820">
    <property type="entry name" value="PA14"/>
    <property type="match status" value="1"/>
</dbReference>
<feature type="signal peptide" evidence="4">
    <location>
        <begin position="1"/>
        <end position="20"/>
    </location>
</feature>
<keyword evidence="9" id="KW-1185">Reference proteome</keyword>
<dbReference type="EMBL" id="CP002158">
    <property type="protein sequence ID" value="ADL24621.1"/>
    <property type="molecule type" value="Genomic_DNA"/>
</dbReference>
<dbReference type="InterPro" id="IPR011658">
    <property type="entry name" value="PA14_dom"/>
</dbReference>
<dbReference type="NCBIfam" id="TIGR02148">
    <property type="entry name" value="Fibro_Slime"/>
    <property type="match status" value="1"/>
</dbReference>
<dbReference type="GO" id="GO:0005576">
    <property type="term" value="C:extracellular region"/>
    <property type="evidence" value="ECO:0007669"/>
    <property type="project" value="TreeGrafter"/>
</dbReference>
<evidence type="ECO:0000256" key="4">
    <source>
        <dbReference type="SAM" id="SignalP"/>
    </source>
</evidence>
<reference evidence="8" key="2">
    <citation type="submission" date="2010-08" db="EMBL/GenBank/DDBJ databases">
        <title>Complete sequence of Fibrobacter succinogenes subsp. succinogenes S85.</title>
        <authorList>
            <person name="Durkin A.S."/>
            <person name="Nelson K.E."/>
            <person name="Morrison M."/>
            <person name="Forsberg C.W."/>
            <person name="Wilson D.B."/>
            <person name="Russell J.B."/>
            <person name="Cann I.K.O."/>
            <person name="Mackie R.I."/>
            <person name="White B.A."/>
        </authorList>
    </citation>
    <scope>NUCLEOTIDE SEQUENCE [LARGE SCALE GENOMIC DNA]</scope>
    <source>
        <strain evidence="8">ATCC 19169 / S85</strain>
    </source>
</reference>
<evidence type="ECO:0000313" key="7">
    <source>
        <dbReference type="EMBL" id="ADL24621.1"/>
    </source>
</evidence>
<dbReference type="Proteomes" id="UP000000517">
    <property type="component" value="Chromosome"/>
</dbReference>
<dbReference type="KEGG" id="fsc:FSU_1953"/>
<reference evidence="7" key="3">
    <citation type="submission" date="2010-08" db="EMBL/GenBank/DDBJ databases">
        <authorList>
            <person name="Durkin A.S."/>
            <person name="Nelson K.E."/>
            <person name="Morrison M."/>
            <person name="Forsberg C.W."/>
            <person name="Wilson D.B."/>
            <person name="Russell J.B."/>
            <person name="Cann I.K.O."/>
            <person name="Mackie R.I."/>
            <person name="White B.A."/>
        </authorList>
    </citation>
    <scope>NUCLEOTIDE SEQUENCE</scope>
    <source>
        <strain evidence="7">S85</strain>
    </source>
</reference>
<dbReference type="InterPro" id="IPR011874">
    <property type="entry name" value="Fibro_Slime"/>
</dbReference>
<dbReference type="InterPro" id="IPR037524">
    <property type="entry name" value="PA14/GLEYA"/>
</dbReference>
<evidence type="ECO:0000313" key="8">
    <source>
        <dbReference type="Proteomes" id="UP000000517"/>
    </source>
</evidence>
<gene>
    <name evidence="6" type="ordered locus">Fisuc_1474</name>
    <name evidence="7" type="ordered locus">FSU_1953</name>
</gene>
<dbReference type="EMBL" id="CP001792">
    <property type="protein sequence ID" value="ACX75071.1"/>
    <property type="molecule type" value="Genomic_DNA"/>
</dbReference>
<feature type="chain" id="PRO_5003002383" evidence="4">
    <location>
        <begin position="21"/>
        <end position="1459"/>
    </location>
</feature>
<keyword evidence="3" id="KW-0325">Glycoprotein</keyword>
<feature type="domain" description="PA14" evidence="5">
    <location>
        <begin position="628"/>
        <end position="789"/>
    </location>
</feature>
<dbReference type="OrthoDB" id="9804930at2"/>
<dbReference type="HOGENOM" id="CLU_252800_0_0_0"/>
<dbReference type="STRING" id="59374.FSU_1953"/>
<name>C9RR85_FIBSS</name>
<evidence type="ECO:0000256" key="1">
    <source>
        <dbReference type="ARBA" id="ARBA00008709"/>
    </source>
</evidence>
<dbReference type="RefSeq" id="WP_014546163.1">
    <property type="nucleotide sequence ID" value="NC_013410.1"/>
</dbReference>
<sequence length="1459" mass="163156">MRHLYLAFCLFGAVASSAFADLTVHLQSPFGVAATSKYIPHVVGNAIKPDVGATSSTIMKDEGDNWYSYTWKSSLSDFLATESFSIKACPEGTTSNLTCVDWAEGDNFNFRDFFDGSKEVWIYTDSETGTYTKSFVAPGSKVVWFKSPWGNKALPQMVFGQDTVLMHFSEDKTKCGWFYAGLTQEMLDKHILRTAFFYRNNAPWLSVPADKKQIIELSAALEKKKDTIYVDGTLATPSVGTNMGTVGECFDNSRTLHVYNPWRTNSIYRDSSIYISIDGVRQDSIRGADTTIAGPAQEPLALDKDYKYWLSVTFSDSLVSTAAWKSADAKVQFTRSFNENIKIHYFSEKNRPVASDLFPSGVYETWFFASSTMEDVDISYAPLERKVVRLLSPWKNTPTSFVVSANNDVVRMSTFSKDTCGWFEGTYYKHASDWKVYFKQSFGLEKYSMQGVIREGNEVEVLVNLDSLLTTRDTAWVYPSEKNKSYSRPDASSKFPVGRLGDCPSMKISAMLIDWAGESHHDSIDIDFGHVFGGNAYTKVGKDSSCQAGTVTGMVKQTLVNGRPARVDSTDFPWSKCAAGHEIDKWFVPEVVATVGGKEYTNSRCQDIELQLDNEGFWYADYTNESGDCNDPVSPGFFPLDDFRYLDSAQTIPNPKFDWDVEGWVKWAGEANGKNDTCKHNYGYTMAVSASFKYVKGQYFEFRGDDDVWVYVNNRLVVDIGGVHEKVEGAVNLDTIGQNDPTLALKEGREYPFHIFYAERNATGSNFKMRTSINLQKQNTYLTTINDTKKSDITGILRLKMDAEAVSCDPNAKALVDTTDAPSVFYLDGGNFSEAAELSVGMNYGGILINEDRSSFSINIDEIVKQRSLQPGAYVLYFYYESDMGLNDAYEFTVPEYPTPEIAFVDVFKGSTTGKPTAFDPTNKTLRGETIVTGVNDTLMTHVRYPEMTYLEIMVTYMGEICGDCHVFLDLKPSNANLVFYSETDQQINTVETDDEGIARFYVVGEGAASGVSFNVVGISGVKNSLKWDNINFKDPEVPLAKTGSIYDRNGDGVADSIYIPFEFNALVEHDLDAIAWNFGSKDWHEFNSLEDISGFIKNDSTVVITADSLIDSVYTGEAKSVVDGNFRYHYIYLDEATGSTQESETLYTKIQDKIGAIILEKPMLKIVSNTAVKVTIKLSEGCNAALLLSDNSRFIELKDKDDNIVDPSKYVVYPATPNGESDYYDLMFLKSETVIAPEVGFKIRLVPGVLPDLSGNTPHELNPWRRIEGEQPLETERPKVVTVNPGMFDENPWPGDTNDVIPLRVEKDLTLKEIIQEKGLPGVLVKFQLDDYATTQVLGAGNLKPGTPEYDAVLSKVKVNWDIEFFSSLGQYVNWVKGEFACNDKSIFGTDCIQNAGNMFFEWDAMSDKGRMVGTGVYIAKFKFKIFSDKEVMGKGEETFTFGIRRNEKYKTGTKKIK</sequence>
<evidence type="ECO:0000256" key="3">
    <source>
        <dbReference type="ARBA" id="ARBA00023180"/>
    </source>
</evidence>
<dbReference type="Proteomes" id="UP000001497">
    <property type="component" value="Chromosome"/>
</dbReference>